<name>A0A3N1KWX8_9PROT</name>
<sequence length="269" mass="28407">MNDRATPLNGPLLGPDDPPAWRVANDGGRAPLLLLCDHASNRIPASLGTLGLSPDELGRHIAWDIGAAAVTERMAVLLDAPALFTGYSRLVLDCNRHPGSPGASPATSDGVAIPGNAGLTAAEADARSTALFRPYQQAVTDRIAGFIAAGRVPALVSIHSFTPAMNGFARPWHVGILWDQDPRIARPLMDALGAIDGLVVGDNEPYSARRPQGYTTAHHGTGGGLPHVLVEIRQDLIADETGVVEWADRLAAALKPILADPKLYAIRHY</sequence>
<dbReference type="EMBL" id="RJKX01000017">
    <property type="protein sequence ID" value="ROP83100.1"/>
    <property type="molecule type" value="Genomic_DNA"/>
</dbReference>
<reference evidence="1 2" key="1">
    <citation type="submission" date="2018-11" db="EMBL/GenBank/DDBJ databases">
        <title>Genomic Encyclopedia of Type Strains, Phase IV (KMG-IV): sequencing the most valuable type-strain genomes for metagenomic binning, comparative biology and taxonomic classification.</title>
        <authorList>
            <person name="Goeker M."/>
        </authorList>
    </citation>
    <scope>NUCLEOTIDE SEQUENCE [LARGE SCALE GENOMIC DNA]</scope>
    <source>
        <strain evidence="1 2">DSM 5900</strain>
    </source>
</reference>
<evidence type="ECO:0000313" key="1">
    <source>
        <dbReference type="EMBL" id="ROP83100.1"/>
    </source>
</evidence>
<dbReference type="AlphaFoldDB" id="A0A3N1KWX8"/>
<gene>
    <name evidence="1" type="ORF">EDC65_4630</name>
</gene>
<dbReference type="Gene3D" id="3.40.630.40">
    <property type="entry name" value="Zn-dependent exopeptidases"/>
    <property type="match status" value="1"/>
</dbReference>
<dbReference type="GO" id="GO:0016787">
    <property type="term" value="F:hydrolase activity"/>
    <property type="evidence" value="ECO:0007669"/>
    <property type="project" value="UniProtKB-KW"/>
</dbReference>
<keyword evidence="1" id="KW-0378">Hydrolase</keyword>
<protein>
    <submittedName>
        <fullName evidence="1">Putative N-formylglutamate amidohydrolase</fullName>
    </submittedName>
</protein>
<evidence type="ECO:0000313" key="2">
    <source>
        <dbReference type="Proteomes" id="UP000278222"/>
    </source>
</evidence>
<keyword evidence="2" id="KW-1185">Reference proteome</keyword>
<organism evidence="1 2">
    <name type="scientific">Stella humosa</name>
    <dbReference type="NCBI Taxonomy" id="94"/>
    <lineage>
        <taxon>Bacteria</taxon>
        <taxon>Pseudomonadati</taxon>
        <taxon>Pseudomonadota</taxon>
        <taxon>Alphaproteobacteria</taxon>
        <taxon>Rhodospirillales</taxon>
        <taxon>Stellaceae</taxon>
        <taxon>Stella</taxon>
    </lineage>
</organism>
<dbReference type="Pfam" id="PF05013">
    <property type="entry name" value="FGase"/>
    <property type="match status" value="1"/>
</dbReference>
<dbReference type="PIRSF" id="PIRSF029730">
    <property type="entry name" value="UCP029730"/>
    <property type="match status" value="1"/>
</dbReference>
<proteinExistence type="predicted"/>
<dbReference type="SUPFAM" id="SSF53187">
    <property type="entry name" value="Zn-dependent exopeptidases"/>
    <property type="match status" value="1"/>
</dbReference>
<dbReference type="RefSeq" id="WP_123694063.1">
    <property type="nucleotide sequence ID" value="NZ_AP019700.1"/>
</dbReference>
<comment type="caution">
    <text evidence="1">The sequence shown here is derived from an EMBL/GenBank/DDBJ whole genome shotgun (WGS) entry which is preliminary data.</text>
</comment>
<dbReference type="OrthoDB" id="9815326at2"/>
<dbReference type="InterPro" id="IPR011227">
    <property type="entry name" value="UCP029730"/>
</dbReference>
<dbReference type="InterPro" id="IPR007709">
    <property type="entry name" value="N-FG_amidohydro"/>
</dbReference>
<dbReference type="Proteomes" id="UP000278222">
    <property type="component" value="Unassembled WGS sequence"/>
</dbReference>
<accession>A0A3N1KWX8</accession>